<name>A0ACC0Q0Z9_RHOML</name>
<accession>A0ACC0Q0Z9</accession>
<reference evidence="1" key="1">
    <citation type="submission" date="2022-02" db="EMBL/GenBank/DDBJ databases">
        <title>Plant Genome Project.</title>
        <authorList>
            <person name="Zhang R.-G."/>
        </authorList>
    </citation>
    <scope>NUCLEOTIDE SEQUENCE</scope>
    <source>
        <strain evidence="1">AT1</strain>
    </source>
</reference>
<organism evidence="1 2">
    <name type="scientific">Rhododendron molle</name>
    <name type="common">Chinese azalea</name>
    <name type="synonym">Azalea mollis</name>
    <dbReference type="NCBI Taxonomy" id="49168"/>
    <lineage>
        <taxon>Eukaryota</taxon>
        <taxon>Viridiplantae</taxon>
        <taxon>Streptophyta</taxon>
        <taxon>Embryophyta</taxon>
        <taxon>Tracheophyta</taxon>
        <taxon>Spermatophyta</taxon>
        <taxon>Magnoliopsida</taxon>
        <taxon>eudicotyledons</taxon>
        <taxon>Gunneridae</taxon>
        <taxon>Pentapetalae</taxon>
        <taxon>asterids</taxon>
        <taxon>Ericales</taxon>
        <taxon>Ericaceae</taxon>
        <taxon>Ericoideae</taxon>
        <taxon>Rhodoreae</taxon>
        <taxon>Rhododendron</taxon>
    </lineage>
</organism>
<evidence type="ECO:0000313" key="1">
    <source>
        <dbReference type="EMBL" id="KAI8571496.1"/>
    </source>
</evidence>
<gene>
    <name evidence="1" type="ORF">RHMOL_Rhmol01G0124400</name>
</gene>
<protein>
    <submittedName>
        <fullName evidence="1">Uncharacterized protein</fullName>
    </submittedName>
</protein>
<evidence type="ECO:0000313" key="2">
    <source>
        <dbReference type="Proteomes" id="UP001062846"/>
    </source>
</evidence>
<dbReference type="Proteomes" id="UP001062846">
    <property type="component" value="Chromosome 1"/>
</dbReference>
<sequence>MLGSRPANPVGCLIQETQIGSRPSISPRFLIVNMVSDFTDFMLIMKQDGSKEAETYENMWDLTPDTDLLMELPEEYNFETALADLVDNSLQAVWSNGVNDRRLVSVEVNKDRITIFDTGPGMDGSDENSIVKCWSHKKIEMLTKNHYMPCLLHKNSKDLKQDGQWDAPVIVDEQTDVPMYNPVLFKLPSNEVLLFYKIGPEVQKWSGFMKCSYDKGITWTAREQLPPGILGPSKNKIEYVEGW</sequence>
<comment type="caution">
    <text evidence="1">The sequence shown here is derived from an EMBL/GenBank/DDBJ whole genome shotgun (WGS) entry which is preliminary data.</text>
</comment>
<dbReference type="EMBL" id="CM046388">
    <property type="protein sequence ID" value="KAI8571496.1"/>
    <property type="molecule type" value="Genomic_DNA"/>
</dbReference>
<proteinExistence type="predicted"/>
<keyword evidence="2" id="KW-1185">Reference proteome</keyword>